<reference evidence="2" key="2">
    <citation type="submission" date="2015-06" db="UniProtKB">
        <authorList>
            <consortium name="EnsemblPlants"/>
        </authorList>
    </citation>
    <scope>IDENTIFICATION</scope>
    <source>
        <strain evidence="2">DM1-3 516 R44</strain>
    </source>
</reference>
<organism evidence="2 3">
    <name type="scientific">Solanum tuberosum</name>
    <name type="common">Potato</name>
    <dbReference type="NCBI Taxonomy" id="4113"/>
    <lineage>
        <taxon>Eukaryota</taxon>
        <taxon>Viridiplantae</taxon>
        <taxon>Streptophyta</taxon>
        <taxon>Embryophyta</taxon>
        <taxon>Tracheophyta</taxon>
        <taxon>Spermatophyta</taxon>
        <taxon>Magnoliopsida</taxon>
        <taxon>eudicotyledons</taxon>
        <taxon>Gunneridae</taxon>
        <taxon>Pentapetalae</taxon>
        <taxon>asterids</taxon>
        <taxon>lamiids</taxon>
        <taxon>Solanales</taxon>
        <taxon>Solanaceae</taxon>
        <taxon>Solanoideae</taxon>
        <taxon>Solaneae</taxon>
        <taxon>Solanum</taxon>
    </lineage>
</organism>
<feature type="domain" description="RNase H type-1" evidence="1">
    <location>
        <begin position="262"/>
        <end position="399"/>
    </location>
</feature>
<dbReference type="Gene3D" id="3.30.420.10">
    <property type="entry name" value="Ribonuclease H-like superfamily/Ribonuclease H"/>
    <property type="match status" value="1"/>
</dbReference>
<dbReference type="HOGENOM" id="CLU_000680_5_2_1"/>
<keyword evidence="3" id="KW-1185">Reference proteome</keyword>
<dbReference type="PANTHER" id="PTHR47723:SF24">
    <property type="entry name" value="RNASE H TYPE-1 DOMAIN-CONTAINING PROTEIN"/>
    <property type="match status" value="1"/>
</dbReference>
<dbReference type="InParanoid" id="M1AL57"/>
<name>M1AL57_SOLTU</name>
<dbReference type="GO" id="GO:0004523">
    <property type="term" value="F:RNA-DNA hybrid ribonuclease activity"/>
    <property type="evidence" value="ECO:0007669"/>
    <property type="project" value="InterPro"/>
</dbReference>
<dbReference type="InterPro" id="IPR002156">
    <property type="entry name" value="RNaseH_domain"/>
</dbReference>
<dbReference type="OMA" id="HAPRTIE"/>
<dbReference type="Proteomes" id="UP000011115">
    <property type="component" value="Unassembled WGS sequence"/>
</dbReference>
<dbReference type="SUPFAM" id="SSF53098">
    <property type="entry name" value="Ribonuclease H-like"/>
    <property type="match status" value="1"/>
</dbReference>
<proteinExistence type="predicted"/>
<dbReference type="EnsemblPlants" id="PGSC0003DMT400025206">
    <property type="protein sequence ID" value="PGSC0003DMT400025206"/>
    <property type="gene ID" value="PGSC0003DMG401009742"/>
</dbReference>
<dbReference type="Pfam" id="PF13966">
    <property type="entry name" value="zf-RVT"/>
    <property type="match status" value="1"/>
</dbReference>
<dbReference type="PaxDb" id="4113-PGSC0003DMT400025206"/>
<dbReference type="GO" id="GO:0003676">
    <property type="term" value="F:nucleic acid binding"/>
    <property type="evidence" value="ECO:0007669"/>
    <property type="project" value="InterPro"/>
</dbReference>
<dbReference type="InterPro" id="IPR044730">
    <property type="entry name" value="RNase_H-like_dom_plant"/>
</dbReference>
<protein>
    <submittedName>
        <fullName evidence="2">RNase H family protein</fullName>
    </submittedName>
</protein>
<dbReference type="InterPro" id="IPR012337">
    <property type="entry name" value="RNaseH-like_sf"/>
</dbReference>
<dbReference type="InterPro" id="IPR026960">
    <property type="entry name" value="RVT-Znf"/>
</dbReference>
<dbReference type="AlphaFoldDB" id="M1AL57"/>
<dbReference type="eggNOG" id="KOG1075">
    <property type="taxonomic scope" value="Eukaryota"/>
</dbReference>
<dbReference type="PROSITE" id="PS50879">
    <property type="entry name" value="RNASE_H_1"/>
    <property type="match status" value="1"/>
</dbReference>
<dbReference type="PANTHER" id="PTHR47723">
    <property type="entry name" value="OS05G0353850 PROTEIN"/>
    <property type="match status" value="1"/>
</dbReference>
<evidence type="ECO:0000313" key="3">
    <source>
        <dbReference type="Proteomes" id="UP000011115"/>
    </source>
</evidence>
<dbReference type="InterPro" id="IPR053151">
    <property type="entry name" value="RNase_H-like"/>
</dbReference>
<evidence type="ECO:0000313" key="2">
    <source>
        <dbReference type="EnsemblPlants" id="PGSC0003DMT400025206"/>
    </source>
</evidence>
<sequence length="417" mass="49439">MAKEEEIEVREFFNNGVWNEGKLKAAISEEMYQHIIENIKLNVQPASIDKAWWTGNTGGSFSVKSAFNILRNKRAEFEWSTRMWSKGLPFKIAFFLWRVWRRRIPTYDNLKRMKMQMVSKCYCCENGELETMSHLLLTAPIAQKLWKQFASCVGICIDGLNLQQLIFKWWEHKASNKLEQIMKAVPTIIIWELWKRRNARRHGKKSSYNWMFYQCQLTIHQLIKVKFMWLRHISHHWTEMVDTLQRYKPTLYYHIVSWRPPEEGWITCNTDGASKGNPGQSAYGFCIRNIEGDLIHAEAESIGLATNMEAEVHAIWKGLQFCLRQVFVQVRLETDSLVLKNMIIRNWRIPWELVEKMEEIQEMIHQMNVQVKHIFREANMLADCIANTAVYTVEKQEFHNFNQLTSMGRRILNIDKQ</sequence>
<dbReference type="Gramene" id="PGSC0003DMT400025206">
    <property type="protein sequence ID" value="PGSC0003DMT400025206"/>
    <property type="gene ID" value="PGSC0003DMG401009742"/>
</dbReference>
<reference evidence="3" key="1">
    <citation type="journal article" date="2011" name="Nature">
        <title>Genome sequence and analysis of the tuber crop potato.</title>
        <authorList>
            <consortium name="The Potato Genome Sequencing Consortium"/>
        </authorList>
    </citation>
    <scope>NUCLEOTIDE SEQUENCE [LARGE SCALE GENOMIC DNA]</scope>
    <source>
        <strain evidence="3">cv. DM1-3 516 R44</strain>
    </source>
</reference>
<dbReference type="Pfam" id="PF13456">
    <property type="entry name" value="RVT_3"/>
    <property type="match status" value="1"/>
</dbReference>
<dbReference type="CDD" id="cd06222">
    <property type="entry name" value="RNase_H_like"/>
    <property type="match status" value="1"/>
</dbReference>
<dbReference type="STRING" id="4113.M1AL57"/>
<evidence type="ECO:0000259" key="1">
    <source>
        <dbReference type="PROSITE" id="PS50879"/>
    </source>
</evidence>
<accession>M1AL57</accession>
<dbReference type="InterPro" id="IPR036397">
    <property type="entry name" value="RNaseH_sf"/>
</dbReference>